<accession>A0A6G7CKZ6</accession>
<feature type="transmembrane region" description="Helical" evidence="8">
    <location>
        <begin position="176"/>
        <end position="200"/>
    </location>
</feature>
<proteinExistence type="inferred from homology"/>
<feature type="transmembrane region" description="Helical" evidence="8">
    <location>
        <begin position="305"/>
        <end position="330"/>
    </location>
</feature>
<protein>
    <submittedName>
        <fullName evidence="9">DUF2029 domain-containing protein</fullName>
    </submittedName>
</protein>
<keyword evidence="4 8" id="KW-0812">Transmembrane</keyword>
<dbReference type="Proteomes" id="UP000503003">
    <property type="component" value="Chromosome 1"/>
</dbReference>
<feature type="transmembrane region" description="Helical" evidence="8">
    <location>
        <begin position="108"/>
        <end position="130"/>
    </location>
</feature>
<keyword evidence="5 8" id="KW-1133">Transmembrane helix</keyword>
<feature type="transmembrane region" description="Helical" evidence="8">
    <location>
        <begin position="137"/>
        <end position="170"/>
    </location>
</feature>
<keyword evidence="6 8" id="KW-0472">Membrane</keyword>
<evidence type="ECO:0000313" key="9">
    <source>
        <dbReference type="EMBL" id="QIH42772.1"/>
    </source>
</evidence>
<dbReference type="InterPro" id="IPR018584">
    <property type="entry name" value="GT87"/>
</dbReference>
<sequence length="393" mass="43824">MFLQAKTSKFILIVGLFVGFLGSLKFLYIDNKDFLNGDLSRGQIVGRDFLHSWTAVKLASEGKYDDIYNPELLISHSPDDVKKTGVAFNFAYPPQTLALLLPLSNFNYITSLIIWGCFSILCYISSSIIFEKKVSNIALLLIAPTTFLNISMGQNGLFTAALLISGLILLESKPRLSGILFGILTIKPHLGILIPVALIAGGYKKSFLWAMISTICFFVISLIVFGSGVWEAWFNNAPWVYAKNFIENGTGFALFMQPSPFMTIRLLFNNTELAWLTQIISAILSSGCVIYTFKKSHSLELKASVLITATYLVSPYIHSYDMAALNFVMIWQARKGLENGFIYGEQTLLVVAWVMPLIMMSIGYLGFPIFPLITLLMLSVLVYKVNITKNDKL</sequence>
<keyword evidence="3" id="KW-0808">Transferase</keyword>
<evidence type="ECO:0000256" key="6">
    <source>
        <dbReference type="ARBA" id="ARBA00023136"/>
    </source>
</evidence>
<dbReference type="KEGG" id="vzi:G5S32_12605"/>
<gene>
    <name evidence="9" type="ORF">G5S32_12605</name>
</gene>
<feature type="transmembrane region" description="Helical" evidence="8">
    <location>
        <begin position="350"/>
        <end position="383"/>
    </location>
</feature>
<dbReference type="Pfam" id="PF09594">
    <property type="entry name" value="GT87"/>
    <property type="match status" value="1"/>
</dbReference>
<keyword evidence="10" id="KW-1185">Reference proteome</keyword>
<feature type="transmembrane region" description="Helical" evidence="8">
    <location>
        <begin position="273"/>
        <end position="293"/>
    </location>
</feature>
<dbReference type="GO" id="GO:0016758">
    <property type="term" value="F:hexosyltransferase activity"/>
    <property type="evidence" value="ECO:0007669"/>
    <property type="project" value="InterPro"/>
</dbReference>
<evidence type="ECO:0000256" key="5">
    <source>
        <dbReference type="ARBA" id="ARBA00022989"/>
    </source>
</evidence>
<evidence type="ECO:0000256" key="3">
    <source>
        <dbReference type="ARBA" id="ARBA00022679"/>
    </source>
</evidence>
<reference evidence="9 10" key="1">
    <citation type="submission" date="2020-02" db="EMBL/GenBank/DDBJ databases">
        <title>A complete genome of a marine bacterium Vibrio sp. ZWAL4003 isolated from the mangrove sediment with the ability to degrade polysaccharides.</title>
        <authorList>
            <person name="Wu J."/>
            <person name="Qu W."/>
            <person name="Zeng R."/>
        </authorList>
    </citation>
    <scope>NUCLEOTIDE SEQUENCE [LARGE SCALE GENOMIC DNA]</scope>
    <source>
        <strain evidence="9 10">ZWAL4003</strain>
    </source>
</reference>
<dbReference type="AlphaFoldDB" id="A0A6G7CKZ6"/>
<dbReference type="RefSeq" id="WP_165312327.1">
    <property type="nucleotide sequence ID" value="NZ_CP049331.1"/>
</dbReference>
<comment type="similarity">
    <text evidence="7">Belongs to the glycosyltransferase 87 family.</text>
</comment>
<evidence type="ECO:0000256" key="4">
    <source>
        <dbReference type="ARBA" id="ARBA00022692"/>
    </source>
</evidence>
<feature type="transmembrane region" description="Helical" evidence="8">
    <location>
        <begin position="207"/>
        <end position="230"/>
    </location>
</feature>
<comment type="subcellular location">
    <subcellularLocation>
        <location evidence="1">Cell membrane</location>
        <topology evidence="1">Multi-pass membrane protein</topology>
    </subcellularLocation>
</comment>
<organism evidence="9 10">
    <name type="scientific">Vibrio ziniensis</name>
    <dbReference type="NCBI Taxonomy" id="2711221"/>
    <lineage>
        <taxon>Bacteria</taxon>
        <taxon>Pseudomonadati</taxon>
        <taxon>Pseudomonadota</taxon>
        <taxon>Gammaproteobacteria</taxon>
        <taxon>Vibrionales</taxon>
        <taxon>Vibrionaceae</taxon>
        <taxon>Vibrio</taxon>
    </lineage>
</organism>
<evidence type="ECO:0000256" key="8">
    <source>
        <dbReference type="SAM" id="Phobius"/>
    </source>
</evidence>
<dbReference type="GO" id="GO:0005886">
    <property type="term" value="C:plasma membrane"/>
    <property type="evidence" value="ECO:0007669"/>
    <property type="project" value="UniProtKB-SubCell"/>
</dbReference>
<evidence type="ECO:0000256" key="7">
    <source>
        <dbReference type="ARBA" id="ARBA00024033"/>
    </source>
</evidence>
<feature type="transmembrane region" description="Helical" evidence="8">
    <location>
        <begin position="10"/>
        <end position="29"/>
    </location>
</feature>
<dbReference type="EMBL" id="CP049331">
    <property type="protein sequence ID" value="QIH42772.1"/>
    <property type="molecule type" value="Genomic_DNA"/>
</dbReference>
<evidence type="ECO:0000256" key="1">
    <source>
        <dbReference type="ARBA" id="ARBA00004651"/>
    </source>
</evidence>
<evidence type="ECO:0000313" key="10">
    <source>
        <dbReference type="Proteomes" id="UP000503003"/>
    </source>
</evidence>
<evidence type="ECO:0000256" key="2">
    <source>
        <dbReference type="ARBA" id="ARBA00022475"/>
    </source>
</evidence>
<keyword evidence="2" id="KW-1003">Cell membrane</keyword>
<name>A0A6G7CKZ6_9VIBR</name>